<evidence type="ECO:0000256" key="1">
    <source>
        <dbReference type="ARBA" id="ARBA00010154"/>
    </source>
</evidence>
<dbReference type="InterPro" id="IPR011051">
    <property type="entry name" value="RmlC_Cupin_sf"/>
</dbReference>
<feature type="domain" description="RmlD-like substrate binding" evidence="4">
    <location>
        <begin position="185"/>
        <end position="457"/>
    </location>
</feature>
<dbReference type="Pfam" id="PF00908">
    <property type="entry name" value="dTDP_sugar_isom"/>
    <property type="match status" value="1"/>
</dbReference>
<organism evidence="5 6">
    <name type="scientific">Ornithinimicrobium cryptoxanthini</name>
    <dbReference type="NCBI Taxonomy" id="2934161"/>
    <lineage>
        <taxon>Bacteria</taxon>
        <taxon>Bacillati</taxon>
        <taxon>Actinomycetota</taxon>
        <taxon>Actinomycetes</taxon>
        <taxon>Micrococcales</taxon>
        <taxon>Ornithinimicrobiaceae</taxon>
        <taxon>Ornithinimicrobium</taxon>
    </lineage>
</organism>
<dbReference type="PANTHER" id="PTHR10491">
    <property type="entry name" value="DTDP-4-DEHYDRORHAMNOSE REDUCTASE"/>
    <property type="match status" value="1"/>
</dbReference>
<name>A0ABY4YIB3_9MICO</name>
<comment type="function">
    <text evidence="3">Catalyzes the reduction of dTDP-6-deoxy-L-lyxo-4-hexulose to yield dTDP-L-rhamnose.</text>
</comment>
<proteinExistence type="inferred from homology"/>
<dbReference type="Proteomes" id="UP001056535">
    <property type="component" value="Chromosome"/>
</dbReference>
<dbReference type="Pfam" id="PF04321">
    <property type="entry name" value="RmlD_sub_bind"/>
    <property type="match status" value="1"/>
</dbReference>
<dbReference type="Gene3D" id="3.90.25.10">
    <property type="entry name" value="UDP-galactose 4-epimerase, domain 1"/>
    <property type="match status" value="1"/>
</dbReference>
<dbReference type="PANTHER" id="PTHR10491:SF4">
    <property type="entry name" value="METHIONINE ADENOSYLTRANSFERASE 2 SUBUNIT BETA"/>
    <property type="match status" value="1"/>
</dbReference>
<keyword evidence="3" id="KW-0560">Oxidoreductase</keyword>
<dbReference type="InterPro" id="IPR036291">
    <property type="entry name" value="NAD(P)-bd_dom_sf"/>
</dbReference>
<dbReference type="InterPro" id="IPR029903">
    <property type="entry name" value="RmlD-like-bd"/>
</dbReference>
<accession>A0ABY4YIB3</accession>
<dbReference type="Gene3D" id="2.60.120.10">
    <property type="entry name" value="Jelly Rolls"/>
    <property type="match status" value="1"/>
</dbReference>
<evidence type="ECO:0000259" key="4">
    <source>
        <dbReference type="Pfam" id="PF04321"/>
    </source>
</evidence>
<evidence type="ECO:0000313" key="5">
    <source>
        <dbReference type="EMBL" id="USQ76424.1"/>
    </source>
</evidence>
<keyword evidence="6" id="KW-1185">Reference proteome</keyword>
<dbReference type="InterPro" id="IPR005913">
    <property type="entry name" value="dTDP_dehydrorham_reduct"/>
</dbReference>
<evidence type="ECO:0000256" key="3">
    <source>
        <dbReference type="RuleBase" id="RU364082"/>
    </source>
</evidence>
<dbReference type="SUPFAM" id="SSF51182">
    <property type="entry name" value="RmlC-like cupins"/>
    <property type="match status" value="1"/>
</dbReference>
<dbReference type="SUPFAM" id="SSF51735">
    <property type="entry name" value="NAD(P)-binding Rossmann-fold domains"/>
    <property type="match status" value="1"/>
</dbReference>
<keyword evidence="3" id="KW-0521">NADP</keyword>
<dbReference type="InterPro" id="IPR014710">
    <property type="entry name" value="RmlC-like_jellyroll"/>
</dbReference>
<dbReference type="CDD" id="cd05254">
    <property type="entry name" value="dTDP_HR_like_SDR_e"/>
    <property type="match status" value="1"/>
</dbReference>
<comment type="similarity">
    <text evidence="1">Belongs to the dTDP-4-dehydrorhamnose 3,5-epimerase family.</text>
</comment>
<protein>
    <recommendedName>
        <fullName evidence="3">dTDP-4-dehydrorhamnose reductase</fullName>
        <ecNumber evidence="3">1.1.1.133</ecNumber>
    </recommendedName>
</protein>
<comment type="pathway">
    <text evidence="3">Carbohydrate biosynthesis; dTDP-L-rhamnose biosynthesis.</text>
</comment>
<comment type="similarity">
    <text evidence="2 3">Belongs to the dTDP-4-dehydrorhamnose reductase family.</text>
</comment>
<gene>
    <name evidence="5" type="ORF">NF557_00380</name>
</gene>
<dbReference type="Gene3D" id="3.40.50.720">
    <property type="entry name" value="NAD(P)-binding Rossmann-like Domain"/>
    <property type="match status" value="1"/>
</dbReference>
<dbReference type="InterPro" id="IPR000888">
    <property type="entry name" value="RmlC-like"/>
</dbReference>
<dbReference type="EC" id="1.1.1.133" evidence="3"/>
<reference evidence="5" key="1">
    <citation type="submission" date="2022-06" db="EMBL/GenBank/DDBJ databases">
        <title>Ornithinimicrobium JY.X270.</title>
        <authorList>
            <person name="Huang Y."/>
        </authorList>
    </citation>
    <scope>NUCLEOTIDE SEQUENCE</scope>
    <source>
        <strain evidence="5">JY.X270</strain>
    </source>
</reference>
<evidence type="ECO:0000313" key="6">
    <source>
        <dbReference type="Proteomes" id="UP001056535"/>
    </source>
</evidence>
<dbReference type="EMBL" id="CP099490">
    <property type="protein sequence ID" value="USQ76424.1"/>
    <property type="molecule type" value="Genomic_DNA"/>
</dbReference>
<sequence length="465" mass="49502">MTVDLAIRHTAIPGLLVVDLPVHGDSRGWFKENWQRAKMTALGLPDFGPVQHSVAHNGPAGVTRGIHAEPWDKFVSVVHGRAFGAWVDLREGPTFGTVHTEELDERTAVFVPRGVGNSYQTLAPDTVYSYLVNAHWSPDAHYTMLNLADETAAVPWPIPWADATVSDKDRAHPRLGEVSPVPAARTLVLGSAGQLGRALLAQLPGAVGLTRAELDLGDPAAIAGLDLSGVDTVVNAAAFTQVDRAETDDGRRQAWAANATGVAALAAVAARHGCTLVHYSSDYVFDGTAREADEGEPLAPLGVYGQAKAAGDLAVSVTPRHYLLRTSWVVGDGGNFVRTMQRLAGGGVEPRVVDDQVGRLTFTSELARATAHLLTSAAPYGTYHVTNGGEPGSWAQIARRVFAHEGRPQSAVHAVTTQDYAADTPDPTAPRPPRSVLDLSRLRATGFEPTDQWQALEDYLGTDPA</sequence>
<dbReference type="RefSeq" id="WP_252621119.1">
    <property type="nucleotide sequence ID" value="NZ_CP099490.1"/>
</dbReference>
<evidence type="ECO:0000256" key="2">
    <source>
        <dbReference type="ARBA" id="ARBA00010944"/>
    </source>
</evidence>